<dbReference type="Gene3D" id="2.40.128.630">
    <property type="match status" value="1"/>
</dbReference>
<dbReference type="Pfam" id="PF13360">
    <property type="entry name" value="PQQ_2"/>
    <property type="match status" value="1"/>
</dbReference>
<dbReference type="AlphaFoldDB" id="A0A7X6CX93"/>
<dbReference type="RefSeq" id="WP_167967422.1">
    <property type="nucleotide sequence ID" value="NZ_BHZG01000396.1"/>
</dbReference>
<feature type="signal peptide" evidence="2">
    <location>
        <begin position="1"/>
        <end position="23"/>
    </location>
</feature>
<dbReference type="InterPro" id="IPR002372">
    <property type="entry name" value="PQQ_rpt_dom"/>
</dbReference>
<dbReference type="SUPFAM" id="SSF50998">
    <property type="entry name" value="Quinoprotein alcohol dehydrogenase-like"/>
    <property type="match status" value="1"/>
</dbReference>
<evidence type="ECO:0000259" key="3">
    <source>
        <dbReference type="Pfam" id="PF13360"/>
    </source>
</evidence>
<proteinExistence type="predicted"/>
<dbReference type="PROSITE" id="PS51257">
    <property type="entry name" value="PROKAR_LIPOPROTEIN"/>
    <property type="match status" value="1"/>
</dbReference>
<feature type="chain" id="PRO_5038777474" evidence="2">
    <location>
        <begin position="24"/>
        <end position="417"/>
    </location>
</feature>
<dbReference type="SMART" id="SM00564">
    <property type="entry name" value="PQQ"/>
    <property type="match status" value="5"/>
</dbReference>
<feature type="region of interest" description="Disordered" evidence="1">
    <location>
        <begin position="18"/>
        <end position="43"/>
    </location>
</feature>
<evidence type="ECO:0000313" key="5">
    <source>
        <dbReference type="Proteomes" id="UP000578686"/>
    </source>
</evidence>
<keyword evidence="5" id="KW-1185">Reference proteome</keyword>
<dbReference type="InterPro" id="IPR011047">
    <property type="entry name" value="Quinoprotein_ADH-like_sf"/>
</dbReference>
<evidence type="ECO:0000313" key="4">
    <source>
        <dbReference type="EMBL" id="NJQ04120.1"/>
    </source>
</evidence>
<evidence type="ECO:0000256" key="1">
    <source>
        <dbReference type="SAM" id="MobiDB-lite"/>
    </source>
</evidence>
<protein>
    <submittedName>
        <fullName evidence="4">PQQ-binding-like beta-propeller repeat protein</fullName>
    </submittedName>
</protein>
<evidence type="ECO:0000256" key="2">
    <source>
        <dbReference type="SAM" id="SignalP"/>
    </source>
</evidence>
<name>A0A7X6CX93_9ACTN</name>
<dbReference type="EMBL" id="JAAVJD010000002">
    <property type="protein sequence ID" value="NJQ04120.1"/>
    <property type="molecule type" value="Genomic_DNA"/>
</dbReference>
<sequence>MRTAAVCLAGALALAGCSGDGGASDDARGEPSAGGEEPPADTRVSAEFAADPTLTLSEHYAGSVRAVLDADTAYVSDHGGLTAYALTDGSERFRVEPAAPGVDAYEPDDIPENESGRQWFTTGLANLPQPQLTEVDGVEVLLAAHLVEADGNGVRGSLMAVDAASGEELWSLELDPEHWRSDPSSPTLALSTAHDGHVVVTSTNGDYLHEQPPVTLERHVVDLAAGEVVRELEDTLIGHVDGVVYTAVGSDGIIGGTLVAADAADGEVLWELDVPDQGSAVIGPWLLLTDWDGLTQGDGQLLRLSDREVVLDRGEGPDAARGCTHDDASAVTACTLENELIGIDADGAIIWSIPTDGGWVSLEPGNGYLYGRPDGTPLAIDAATGEIAAEFDRGPEVVGPAGVLQRDGTTLTFHAFS</sequence>
<dbReference type="Gene3D" id="2.130.10.10">
    <property type="entry name" value="YVTN repeat-like/Quinoprotein amine dehydrogenase"/>
    <property type="match status" value="1"/>
</dbReference>
<keyword evidence="2" id="KW-0732">Signal</keyword>
<gene>
    <name evidence="4" type="ORF">HCN56_00640</name>
</gene>
<dbReference type="InterPro" id="IPR015943">
    <property type="entry name" value="WD40/YVTN_repeat-like_dom_sf"/>
</dbReference>
<dbReference type="InterPro" id="IPR018391">
    <property type="entry name" value="PQQ_b-propeller_rpt"/>
</dbReference>
<feature type="domain" description="Pyrrolo-quinoline quinone repeat" evidence="3">
    <location>
        <begin position="155"/>
        <end position="284"/>
    </location>
</feature>
<dbReference type="Proteomes" id="UP000578686">
    <property type="component" value="Unassembled WGS sequence"/>
</dbReference>
<organism evidence="4 5">
    <name type="scientific">Streptomyces lonarensis</name>
    <dbReference type="NCBI Taxonomy" id="700599"/>
    <lineage>
        <taxon>Bacteria</taxon>
        <taxon>Bacillati</taxon>
        <taxon>Actinomycetota</taxon>
        <taxon>Actinomycetes</taxon>
        <taxon>Kitasatosporales</taxon>
        <taxon>Streptomycetaceae</taxon>
        <taxon>Streptomyces</taxon>
    </lineage>
</organism>
<accession>A0A7X6CX93</accession>
<comment type="caution">
    <text evidence="4">The sequence shown here is derived from an EMBL/GenBank/DDBJ whole genome shotgun (WGS) entry which is preliminary data.</text>
</comment>
<reference evidence="4 5" key="1">
    <citation type="submission" date="2020-03" db="EMBL/GenBank/DDBJ databases">
        <title>Draft genome of Streptomyces sp. ventii, isolated from the Axial Seamount in the Pacific Ocean, and resequencing of the two type strains Streptomyces lonarensis strain NCL 716 and Streptomyces bohaiensis strain 11A07.</title>
        <authorList>
            <person name="Loughran R.M."/>
            <person name="Pfannmuller K.M."/>
            <person name="Wasson B.J."/>
            <person name="Deadmond M.C."/>
            <person name="Paddock B.E."/>
            <person name="Koyack M.J."/>
            <person name="Gallegos D.A."/>
            <person name="Mitchell E.A."/>
            <person name="Ushijima B."/>
            <person name="Saw J.H."/>
            <person name="Mcphail K.L."/>
            <person name="Videau P."/>
        </authorList>
    </citation>
    <scope>NUCLEOTIDE SEQUENCE [LARGE SCALE GENOMIC DNA]</scope>
    <source>
        <strain evidence="4 5">NCL716</strain>
    </source>
</reference>